<comment type="caution">
    <text evidence="1">The sequence shown here is derived from an EMBL/GenBank/DDBJ whole genome shotgun (WGS) entry which is preliminary data.</text>
</comment>
<dbReference type="AlphaFoldDB" id="A0AAW1S817"/>
<name>A0AAW1S817_9CHLO</name>
<evidence type="ECO:0000313" key="2">
    <source>
        <dbReference type="Proteomes" id="UP001485043"/>
    </source>
</evidence>
<dbReference type="EMBL" id="JALJOV010001736">
    <property type="protein sequence ID" value="KAK9842142.1"/>
    <property type="molecule type" value="Genomic_DNA"/>
</dbReference>
<protein>
    <submittedName>
        <fullName evidence="1">Uncharacterized protein</fullName>
    </submittedName>
</protein>
<gene>
    <name evidence="1" type="ORF">WJX84_007597</name>
</gene>
<sequence>MCRTCAARRSRRVKRQVDGCGSRSAGWLYPGQLMIIPELILRSSAPARSCHRDISLIGNYSFSCRGNYP</sequence>
<reference evidence="1 2" key="1">
    <citation type="journal article" date="2024" name="Nat. Commun.">
        <title>Phylogenomics reveals the evolutionary origins of lichenization in chlorophyte algae.</title>
        <authorList>
            <person name="Puginier C."/>
            <person name="Libourel C."/>
            <person name="Otte J."/>
            <person name="Skaloud P."/>
            <person name="Haon M."/>
            <person name="Grisel S."/>
            <person name="Petersen M."/>
            <person name="Berrin J.G."/>
            <person name="Delaux P.M."/>
            <person name="Dal Grande F."/>
            <person name="Keller J."/>
        </authorList>
    </citation>
    <scope>NUCLEOTIDE SEQUENCE [LARGE SCALE GENOMIC DNA]</scope>
    <source>
        <strain evidence="1 2">SAG 2523</strain>
    </source>
</reference>
<accession>A0AAW1S817</accession>
<evidence type="ECO:0000313" key="1">
    <source>
        <dbReference type="EMBL" id="KAK9842142.1"/>
    </source>
</evidence>
<keyword evidence="2" id="KW-1185">Reference proteome</keyword>
<proteinExistence type="predicted"/>
<organism evidence="1 2">
    <name type="scientific">Apatococcus fuscideae</name>
    <dbReference type="NCBI Taxonomy" id="2026836"/>
    <lineage>
        <taxon>Eukaryota</taxon>
        <taxon>Viridiplantae</taxon>
        <taxon>Chlorophyta</taxon>
        <taxon>core chlorophytes</taxon>
        <taxon>Trebouxiophyceae</taxon>
        <taxon>Chlorellales</taxon>
        <taxon>Chlorellaceae</taxon>
        <taxon>Apatococcus</taxon>
    </lineage>
</organism>
<dbReference type="Proteomes" id="UP001485043">
    <property type="component" value="Unassembled WGS sequence"/>
</dbReference>